<evidence type="ECO:0000313" key="3">
    <source>
        <dbReference type="Proteomes" id="UP000269721"/>
    </source>
</evidence>
<proteinExistence type="predicted"/>
<gene>
    <name evidence="2" type="ORF">BDK51DRAFT_42558</name>
</gene>
<reference evidence="3" key="1">
    <citation type="journal article" date="2018" name="Nat. Microbiol.">
        <title>Leveraging single-cell genomics to expand the fungal tree of life.</title>
        <authorList>
            <person name="Ahrendt S.R."/>
            <person name="Quandt C.A."/>
            <person name="Ciobanu D."/>
            <person name="Clum A."/>
            <person name="Salamov A."/>
            <person name="Andreopoulos B."/>
            <person name="Cheng J.F."/>
            <person name="Woyke T."/>
            <person name="Pelin A."/>
            <person name="Henrissat B."/>
            <person name="Reynolds N.K."/>
            <person name="Benny G.L."/>
            <person name="Smith M.E."/>
            <person name="James T.Y."/>
            <person name="Grigoriev I.V."/>
        </authorList>
    </citation>
    <scope>NUCLEOTIDE SEQUENCE [LARGE SCALE GENOMIC DNA]</scope>
</reference>
<evidence type="ECO:0000256" key="1">
    <source>
        <dbReference type="SAM" id="MobiDB-lite"/>
    </source>
</evidence>
<feature type="region of interest" description="Disordered" evidence="1">
    <location>
        <begin position="87"/>
        <end position="117"/>
    </location>
</feature>
<dbReference type="EMBL" id="KZ997827">
    <property type="protein sequence ID" value="RKO86902.1"/>
    <property type="molecule type" value="Genomic_DNA"/>
</dbReference>
<feature type="compositionally biased region" description="Pro residues" evidence="1">
    <location>
        <begin position="92"/>
        <end position="105"/>
    </location>
</feature>
<name>A0A4P9W4R1_9FUNG</name>
<dbReference type="Proteomes" id="UP000269721">
    <property type="component" value="Unassembled WGS sequence"/>
</dbReference>
<protein>
    <submittedName>
        <fullName evidence="2">Uncharacterized protein</fullName>
    </submittedName>
</protein>
<sequence length="337" mass="36425">MTPPAACPASPPQSVAIASPKALSTSSFTFLGTRDTEATQEHNNGFGFDSCTIIVPNMPTLLTHAHTTGAYSPQQHHFLATLRAAGRTAPKSCPPPPVAMIPPPRKAATRSSSQTVLPEARQRKGFGVQLVVTLAEQVSPGKIPWQCACLPAPYHNQDPSNPSNPPAVAIFAVMEPLSQMPSPNTSVWLTLRLYASFPLILSTYLRLSDQRHNLPWHQGQLALALAGPNPPTRTAFARGWLSASPPLRRRRTGLIYATFKSAAEPASWSTTVPTNICAFTFFFWSLTYRIIMAFGAPDPLPPLDVVQAIFAGAILAAIEIDMIEATRAEKELIRSSK</sequence>
<accession>A0A4P9W4R1</accession>
<keyword evidence="3" id="KW-1185">Reference proteome</keyword>
<evidence type="ECO:0000313" key="2">
    <source>
        <dbReference type="EMBL" id="RKO86902.1"/>
    </source>
</evidence>
<organism evidence="2 3">
    <name type="scientific">Blyttiomyces helicus</name>
    <dbReference type="NCBI Taxonomy" id="388810"/>
    <lineage>
        <taxon>Eukaryota</taxon>
        <taxon>Fungi</taxon>
        <taxon>Fungi incertae sedis</taxon>
        <taxon>Chytridiomycota</taxon>
        <taxon>Chytridiomycota incertae sedis</taxon>
        <taxon>Chytridiomycetes</taxon>
        <taxon>Chytridiomycetes incertae sedis</taxon>
        <taxon>Blyttiomyces</taxon>
    </lineage>
</organism>
<dbReference type="AlphaFoldDB" id="A0A4P9W4R1"/>